<sequence>MTEQTNQVNPVDTDIDDPVLRSALGDFRASLHAWSDAAYNRPRPALSSAPQAIAWRRAIGWVLSLILSFGILGTAAYERHHSQIIAQERQHQQDLERQRLADEQRARESAAATDTEDLMAAVDSAVSRQVPAAMAPLALTADEIQ</sequence>
<gene>
    <name evidence="3" type="ORF">MOP44_15905</name>
</gene>
<evidence type="ECO:0000313" key="4">
    <source>
        <dbReference type="Proteomes" id="UP001059380"/>
    </source>
</evidence>
<name>A0A9J7BMB7_9BACT</name>
<organism evidence="3 4">
    <name type="scientific">Occallatibacter riparius</name>
    <dbReference type="NCBI Taxonomy" id="1002689"/>
    <lineage>
        <taxon>Bacteria</taxon>
        <taxon>Pseudomonadati</taxon>
        <taxon>Acidobacteriota</taxon>
        <taxon>Terriglobia</taxon>
        <taxon>Terriglobales</taxon>
        <taxon>Acidobacteriaceae</taxon>
        <taxon>Occallatibacter</taxon>
    </lineage>
</organism>
<dbReference type="KEGG" id="orp:MOP44_15905"/>
<keyword evidence="2" id="KW-1133">Transmembrane helix</keyword>
<dbReference type="AlphaFoldDB" id="A0A9J7BMB7"/>
<proteinExistence type="predicted"/>
<feature type="transmembrane region" description="Helical" evidence="2">
    <location>
        <begin position="58"/>
        <end position="77"/>
    </location>
</feature>
<reference evidence="3" key="1">
    <citation type="submission" date="2021-04" db="EMBL/GenBank/DDBJ databases">
        <title>Phylogenetic analysis of Acidobacteriaceae.</title>
        <authorList>
            <person name="Qiu L."/>
            <person name="Zhang Q."/>
        </authorList>
    </citation>
    <scope>NUCLEOTIDE SEQUENCE</scope>
    <source>
        <strain evidence="3">DSM 25168</strain>
    </source>
</reference>
<evidence type="ECO:0000256" key="2">
    <source>
        <dbReference type="SAM" id="Phobius"/>
    </source>
</evidence>
<dbReference type="EMBL" id="CP093313">
    <property type="protein sequence ID" value="UWZ82054.1"/>
    <property type="molecule type" value="Genomic_DNA"/>
</dbReference>
<dbReference type="Proteomes" id="UP001059380">
    <property type="component" value="Chromosome"/>
</dbReference>
<keyword evidence="2" id="KW-0472">Membrane</keyword>
<protein>
    <submittedName>
        <fullName evidence="3">Uncharacterized protein</fullName>
    </submittedName>
</protein>
<evidence type="ECO:0000313" key="3">
    <source>
        <dbReference type="EMBL" id="UWZ82054.1"/>
    </source>
</evidence>
<evidence type="ECO:0000256" key="1">
    <source>
        <dbReference type="SAM" id="MobiDB-lite"/>
    </source>
</evidence>
<feature type="compositionally biased region" description="Basic and acidic residues" evidence="1">
    <location>
        <begin position="88"/>
        <end position="108"/>
    </location>
</feature>
<accession>A0A9J7BMB7</accession>
<dbReference type="RefSeq" id="WP_260791106.1">
    <property type="nucleotide sequence ID" value="NZ_CP093313.1"/>
</dbReference>
<keyword evidence="4" id="KW-1185">Reference proteome</keyword>
<keyword evidence="2" id="KW-0812">Transmembrane</keyword>
<feature type="region of interest" description="Disordered" evidence="1">
    <location>
        <begin position="88"/>
        <end position="114"/>
    </location>
</feature>